<dbReference type="InterPro" id="IPR019251">
    <property type="entry name" value="DUF2231_TM"/>
</dbReference>
<feature type="transmembrane region" description="Helical" evidence="1">
    <location>
        <begin position="55"/>
        <end position="80"/>
    </location>
</feature>
<reference evidence="3 4" key="1">
    <citation type="submission" date="2020-06" db="EMBL/GenBank/DDBJ databases">
        <authorList>
            <person name="Jo H."/>
        </authorList>
    </citation>
    <scope>NUCLEOTIDE SEQUENCE [LARGE SCALE GENOMIC DNA]</scope>
    <source>
        <strain evidence="3 4">I46</strain>
    </source>
</reference>
<evidence type="ECO:0000313" key="3">
    <source>
        <dbReference type="EMBL" id="QLD11941.1"/>
    </source>
</evidence>
<feature type="domain" description="DUF2231" evidence="2">
    <location>
        <begin position="22"/>
        <end position="156"/>
    </location>
</feature>
<feature type="transmembrane region" description="Helical" evidence="1">
    <location>
        <begin position="21"/>
        <end position="43"/>
    </location>
</feature>
<dbReference type="Proteomes" id="UP000509638">
    <property type="component" value="Chromosome"/>
</dbReference>
<accession>A0A7D5IQQ9</accession>
<dbReference type="Pfam" id="PF09990">
    <property type="entry name" value="DUF2231"/>
    <property type="match status" value="1"/>
</dbReference>
<organism evidence="3 4">
    <name type="scientific">Microbacterium oleivorans</name>
    <dbReference type="NCBI Taxonomy" id="273677"/>
    <lineage>
        <taxon>Bacteria</taxon>
        <taxon>Bacillati</taxon>
        <taxon>Actinomycetota</taxon>
        <taxon>Actinomycetes</taxon>
        <taxon>Micrococcales</taxon>
        <taxon>Microbacteriaceae</taxon>
        <taxon>Microbacterium</taxon>
    </lineage>
</organism>
<sequence length="169" mass="17297">MDDTASIMRAKYPRSIVAGPYGHPFHAIAIILPIGAWVSASVFDVISVVGDDPGVFALGARILVALGLLGAVVAAVLGLIDWSAIPKGTPARATGLTHMVLNLIAMAIFTGSLLLRLDADGVPTLAMIASFVGLALLAASGWLGGKLAHTYGVRVATETTQAEGLESLP</sequence>
<keyword evidence="1" id="KW-0812">Transmembrane</keyword>
<dbReference type="EMBL" id="CP058316">
    <property type="protein sequence ID" value="QLD11941.1"/>
    <property type="molecule type" value="Genomic_DNA"/>
</dbReference>
<dbReference type="RefSeq" id="WP_178012303.1">
    <property type="nucleotide sequence ID" value="NZ_CP058316.1"/>
</dbReference>
<dbReference type="AlphaFoldDB" id="A0A7D5IQQ9"/>
<name>A0A7D5IQQ9_9MICO</name>
<keyword evidence="1" id="KW-1133">Transmembrane helix</keyword>
<feature type="transmembrane region" description="Helical" evidence="1">
    <location>
        <begin position="100"/>
        <end position="119"/>
    </location>
</feature>
<evidence type="ECO:0000313" key="4">
    <source>
        <dbReference type="Proteomes" id="UP000509638"/>
    </source>
</evidence>
<evidence type="ECO:0000256" key="1">
    <source>
        <dbReference type="SAM" id="Phobius"/>
    </source>
</evidence>
<gene>
    <name evidence="3" type="ORF">HW566_09285</name>
</gene>
<proteinExistence type="predicted"/>
<protein>
    <submittedName>
        <fullName evidence="3">DUF2231 domain-containing protein</fullName>
    </submittedName>
</protein>
<evidence type="ECO:0000259" key="2">
    <source>
        <dbReference type="Pfam" id="PF09990"/>
    </source>
</evidence>
<keyword evidence="1" id="KW-0472">Membrane</keyword>
<feature type="transmembrane region" description="Helical" evidence="1">
    <location>
        <begin position="125"/>
        <end position="144"/>
    </location>
</feature>